<keyword evidence="8 10" id="KW-0333">Golgi apparatus</keyword>
<evidence type="ECO:0000313" key="11">
    <source>
        <dbReference type="EMBL" id="KAK7461179.1"/>
    </source>
</evidence>
<keyword evidence="3 10" id="KW-0328">Glycosyltransferase</keyword>
<evidence type="ECO:0000256" key="8">
    <source>
        <dbReference type="ARBA" id="ARBA00023034"/>
    </source>
</evidence>
<evidence type="ECO:0000256" key="1">
    <source>
        <dbReference type="ARBA" id="ARBA00004323"/>
    </source>
</evidence>
<proteinExistence type="inferred from homology"/>
<comment type="similarity">
    <text evidence="2 10">Belongs to the glycosyltransferase 31 family.</text>
</comment>
<dbReference type="Proteomes" id="UP001519460">
    <property type="component" value="Unassembled WGS sequence"/>
</dbReference>
<sequence>MHHLRLKHLALLALLSVCSLLFWNIYLTRERPPKSAQQRIALRVKNVDVSEILQANDRDPDASDTDCGMNCVGHKTRQKAAISQNQIHVHADEGRENNGTEKFSSRISELNTSEITAQNDSGTKFGTLKNRTRLQRCRGCFNSDFPMLIDQKDACKQQNNQTVDLIFLILTIHAANERRQAIRKTWASVTLNNTSSFRHVFLLGMTKDAARMREVEEESHHFRDVLVGGFHDSYQNLTLKTLMGLRWAANNCPHARFWAKLDDDTWLNVPALTRLLWDHQDNVQHGIIGNCRLSPGVDRDPKSKCLRVAEHVISVSSNIPFFVMEDVYVGFCLKELRYRVFSNNGFISHASANNCLAKNESVITLHHVSTWRLSAYWTANCT</sequence>
<evidence type="ECO:0000256" key="7">
    <source>
        <dbReference type="ARBA" id="ARBA00022989"/>
    </source>
</evidence>
<dbReference type="GO" id="GO:0000139">
    <property type="term" value="C:Golgi membrane"/>
    <property type="evidence" value="ECO:0007669"/>
    <property type="project" value="UniProtKB-SubCell"/>
</dbReference>
<dbReference type="PANTHER" id="PTHR11214">
    <property type="entry name" value="BETA-1,3-N-ACETYLGLUCOSAMINYLTRANSFERASE"/>
    <property type="match status" value="1"/>
</dbReference>
<evidence type="ECO:0000256" key="5">
    <source>
        <dbReference type="ARBA" id="ARBA00022692"/>
    </source>
</evidence>
<name>A0ABD0J5G4_9CAEN</name>
<protein>
    <recommendedName>
        <fullName evidence="10">Hexosyltransferase</fullName>
        <ecNumber evidence="10">2.4.1.-</ecNumber>
    </recommendedName>
</protein>
<gene>
    <name evidence="11" type="ORF">BaRGS_00038767</name>
</gene>
<keyword evidence="4" id="KW-0808">Transferase</keyword>
<comment type="subcellular location">
    <subcellularLocation>
        <location evidence="1 10">Golgi apparatus membrane</location>
        <topology evidence="1 10">Single-pass type II membrane protein</topology>
    </subcellularLocation>
</comment>
<comment type="caution">
    <text evidence="11">The sequence shown here is derived from an EMBL/GenBank/DDBJ whole genome shotgun (WGS) entry which is preliminary data.</text>
</comment>
<reference evidence="11 12" key="1">
    <citation type="journal article" date="2023" name="Sci. Data">
        <title>Genome assembly of the Korean intertidal mud-creeper Batillaria attramentaria.</title>
        <authorList>
            <person name="Patra A.K."/>
            <person name="Ho P.T."/>
            <person name="Jun S."/>
            <person name="Lee S.J."/>
            <person name="Kim Y."/>
            <person name="Won Y.J."/>
        </authorList>
    </citation>
    <scope>NUCLEOTIDE SEQUENCE [LARGE SCALE GENOMIC DNA]</scope>
    <source>
        <strain evidence="11">Wonlab-2016</strain>
    </source>
</reference>
<organism evidence="11 12">
    <name type="scientific">Batillaria attramentaria</name>
    <dbReference type="NCBI Taxonomy" id="370345"/>
    <lineage>
        <taxon>Eukaryota</taxon>
        <taxon>Metazoa</taxon>
        <taxon>Spiralia</taxon>
        <taxon>Lophotrochozoa</taxon>
        <taxon>Mollusca</taxon>
        <taxon>Gastropoda</taxon>
        <taxon>Caenogastropoda</taxon>
        <taxon>Sorbeoconcha</taxon>
        <taxon>Cerithioidea</taxon>
        <taxon>Batillariidae</taxon>
        <taxon>Batillaria</taxon>
    </lineage>
</organism>
<accession>A0ABD0J5G4</accession>
<evidence type="ECO:0000256" key="9">
    <source>
        <dbReference type="ARBA" id="ARBA00023136"/>
    </source>
</evidence>
<dbReference type="InterPro" id="IPR002659">
    <property type="entry name" value="Glyco_trans_31"/>
</dbReference>
<dbReference type="Gene3D" id="3.90.550.50">
    <property type="match status" value="1"/>
</dbReference>
<dbReference type="AlphaFoldDB" id="A0ABD0J5G4"/>
<evidence type="ECO:0000256" key="6">
    <source>
        <dbReference type="ARBA" id="ARBA00022968"/>
    </source>
</evidence>
<keyword evidence="7" id="KW-1133">Transmembrane helix</keyword>
<evidence type="ECO:0000256" key="2">
    <source>
        <dbReference type="ARBA" id="ARBA00008661"/>
    </source>
</evidence>
<evidence type="ECO:0000256" key="10">
    <source>
        <dbReference type="RuleBase" id="RU363063"/>
    </source>
</evidence>
<dbReference type="EMBL" id="JACVVK020000642">
    <property type="protein sequence ID" value="KAK7461179.1"/>
    <property type="molecule type" value="Genomic_DNA"/>
</dbReference>
<keyword evidence="12" id="KW-1185">Reference proteome</keyword>
<evidence type="ECO:0000313" key="12">
    <source>
        <dbReference type="Proteomes" id="UP001519460"/>
    </source>
</evidence>
<evidence type="ECO:0000256" key="4">
    <source>
        <dbReference type="ARBA" id="ARBA00022679"/>
    </source>
</evidence>
<keyword evidence="6" id="KW-0735">Signal-anchor</keyword>
<keyword evidence="9" id="KW-0472">Membrane</keyword>
<evidence type="ECO:0000256" key="3">
    <source>
        <dbReference type="ARBA" id="ARBA00022676"/>
    </source>
</evidence>
<dbReference type="Pfam" id="PF01762">
    <property type="entry name" value="Galactosyl_T"/>
    <property type="match status" value="1"/>
</dbReference>
<dbReference type="PANTHER" id="PTHR11214:SF314">
    <property type="entry name" value="HEXOSYLTRANSFERASE"/>
    <property type="match status" value="1"/>
</dbReference>
<dbReference type="GO" id="GO:0016757">
    <property type="term" value="F:glycosyltransferase activity"/>
    <property type="evidence" value="ECO:0007669"/>
    <property type="project" value="UniProtKB-KW"/>
</dbReference>
<keyword evidence="5" id="KW-0812">Transmembrane</keyword>
<dbReference type="EC" id="2.4.1.-" evidence="10"/>